<name>A0ABU0NEJ1_9MOLU</name>
<feature type="domain" description="Aminoglycoside phosphotransferase" evidence="1">
    <location>
        <begin position="73"/>
        <end position="176"/>
    </location>
</feature>
<reference evidence="2" key="1">
    <citation type="submission" date="2023-07" db="EMBL/GenBank/DDBJ databases">
        <title>Genomic Encyclopedia of Type Strains, Phase IV (KMG-IV): sequencing the most valuable type-strain genomes for metagenomic binning, comparative biology and taxonomic classification.</title>
        <authorList>
            <person name="Goeker M."/>
        </authorList>
    </citation>
    <scope>NUCLEOTIDE SEQUENCE [LARGE SCALE GENOMIC DNA]</scope>
    <source>
        <strain evidence="2">DSM 22019</strain>
    </source>
</reference>
<comment type="caution">
    <text evidence="2">The sequence shown here is derived from an EMBL/GenBank/DDBJ whole genome shotgun (WGS) entry which is preliminary data.</text>
</comment>
<sequence>MKQQITKGGTNISYKIDDKFLQIKKYNTFNHNIDYSLLKTFDFVPKLIRNTDKEIEWEFINGVEPVIDISNIELVANQVKQIHNSNLKFPEFNLTKRVTHYRQKIKELNTNTKVLDDYYDLIDDILKSMDHNTPLHNDLFPFNMIQTNDNKIYFIDWEYATMGDKHFELAYLIETSQMNQECEDKLLEIYKDYDSKKLLLCKIFVNYIIILWFRTQTAAPHNTKMFEDRIYDLASKL</sequence>
<dbReference type="PANTHER" id="PTHR40086:SF1">
    <property type="entry name" value="CELL CYCLE REGULATOR CCRZ"/>
    <property type="match status" value="1"/>
</dbReference>
<evidence type="ECO:0000313" key="2">
    <source>
        <dbReference type="EMBL" id="MDQ0567860.1"/>
    </source>
</evidence>
<protein>
    <submittedName>
        <fullName evidence="2">Thiamine kinase-like enzyme</fullName>
    </submittedName>
</protein>
<proteinExistence type="predicted"/>
<dbReference type="Proteomes" id="UP001236620">
    <property type="component" value="Unassembled WGS sequence"/>
</dbReference>
<organism evidence="2 3">
    <name type="scientific">Mycoplasma yeatsii</name>
    <dbReference type="NCBI Taxonomy" id="51365"/>
    <lineage>
        <taxon>Bacteria</taxon>
        <taxon>Bacillati</taxon>
        <taxon>Mycoplasmatota</taxon>
        <taxon>Mollicutes</taxon>
        <taxon>Mycoplasmataceae</taxon>
        <taxon>Mycoplasma</taxon>
    </lineage>
</organism>
<dbReference type="InterPro" id="IPR011009">
    <property type="entry name" value="Kinase-like_dom_sf"/>
</dbReference>
<dbReference type="RefSeq" id="WP_307444901.1">
    <property type="nucleotide sequence ID" value="NZ_JAUSWP010000004.1"/>
</dbReference>
<dbReference type="EMBL" id="JAUSWP010000004">
    <property type="protein sequence ID" value="MDQ0567860.1"/>
    <property type="molecule type" value="Genomic_DNA"/>
</dbReference>
<evidence type="ECO:0000313" key="3">
    <source>
        <dbReference type="Proteomes" id="UP001236620"/>
    </source>
</evidence>
<dbReference type="InterPro" id="IPR002575">
    <property type="entry name" value="Aminoglycoside_PTrfase"/>
</dbReference>
<keyword evidence="3" id="KW-1185">Reference proteome</keyword>
<gene>
    <name evidence="2" type="ORF">J2Z63_000506</name>
</gene>
<dbReference type="PANTHER" id="PTHR40086">
    <property type="entry name" value="PHOSPHOTRANSFERASE YTMP-RELATED"/>
    <property type="match status" value="1"/>
</dbReference>
<dbReference type="Pfam" id="PF01636">
    <property type="entry name" value="APH"/>
    <property type="match status" value="1"/>
</dbReference>
<dbReference type="InterPro" id="IPR052077">
    <property type="entry name" value="CcrZ_PhaseVar_Mediator"/>
</dbReference>
<accession>A0ABU0NEJ1</accession>
<dbReference type="Gene3D" id="3.90.1200.10">
    <property type="match status" value="1"/>
</dbReference>
<evidence type="ECO:0000259" key="1">
    <source>
        <dbReference type="Pfam" id="PF01636"/>
    </source>
</evidence>
<dbReference type="SUPFAM" id="SSF56112">
    <property type="entry name" value="Protein kinase-like (PK-like)"/>
    <property type="match status" value="1"/>
</dbReference>